<feature type="region of interest" description="Disordered" evidence="6">
    <location>
        <begin position="466"/>
        <end position="584"/>
    </location>
</feature>
<keyword evidence="4" id="KW-0472">Membrane</keyword>
<dbReference type="PROSITE" id="PS51469">
    <property type="entry name" value="SUN"/>
    <property type="match status" value="1"/>
</dbReference>
<dbReference type="GO" id="GO:0005737">
    <property type="term" value="C:cytoplasm"/>
    <property type="evidence" value="ECO:0000318"/>
    <property type="project" value="GO_Central"/>
</dbReference>
<evidence type="ECO:0000256" key="4">
    <source>
        <dbReference type="ARBA" id="ARBA00023136"/>
    </source>
</evidence>
<dbReference type="HOGENOM" id="CLU_284308_0_0_1"/>
<keyword evidence="3" id="KW-1133">Transmembrane helix</keyword>
<dbReference type="AlphaFoldDB" id="T1FV70"/>
<feature type="compositionally biased region" description="Basic and acidic residues" evidence="6">
    <location>
        <begin position="486"/>
        <end position="505"/>
    </location>
</feature>
<dbReference type="eggNOG" id="KOG1396">
    <property type="taxonomic scope" value="Eukaryota"/>
</dbReference>
<evidence type="ECO:0000313" key="8">
    <source>
        <dbReference type="EMBL" id="ESN95295.1"/>
    </source>
</evidence>
<feature type="domain" description="SUN" evidence="7">
    <location>
        <begin position="1"/>
        <end position="169"/>
    </location>
</feature>
<keyword evidence="2" id="KW-0812">Transmembrane</keyword>
<dbReference type="EnsemblMetazoa" id="HelroT193623">
    <property type="protein sequence ID" value="HelroP193623"/>
    <property type="gene ID" value="HelroG193623"/>
</dbReference>
<accession>T1FV70</accession>
<evidence type="ECO:0000256" key="3">
    <source>
        <dbReference type="ARBA" id="ARBA00022989"/>
    </source>
</evidence>
<evidence type="ECO:0000256" key="2">
    <source>
        <dbReference type="ARBA" id="ARBA00022692"/>
    </source>
</evidence>
<keyword evidence="10" id="KW-1185">Reference proteome</keyword>
<evidence type="ECO:0000256" key="5">
    <source>
        <dbReference type="SAM" id="Coils"/>
    </source>
</evidence>
<comment type="subcellular location">
    <subcellularLocation>
        <location evidence="1">Endomembrane system</location>
    </subcellularLocation>
</comment>
<organism evidence="9 10">
    <name type="scientific">Helobdella robusta</name>
    <name type="common">Californian leech</name>
    <dbReference type="NCBI Taxonomy" id="6412"/>
    <lineage>
        <taxon>Eukaryota</taxon>
        <taxon>Metazoa</taxon>
        <taxon>Spiralia</taxon>
        <taxon>Lophotrochozoa</taxon>
        <taxon>Annelida</taxon>
        <taxon>Clitellata</taxon>
        <taxon>Hirudinea</taxon>
        <taxon>Rhynchobdellida</taxon>
        <taxon>Glossiphoniidae</taxon>
        <taxon>Helobdella</taxon>
    </lineage>
</organism>
<name>T1FV70_HELRO</name>
<reference evidence="9" key="3">
    <citation type="submission" date="2015-06" db="UniProtKB">
        <authorList>
            <consortium name="EnsemblMetazoa"/>
        </authorList>
    </citation>
    <scope>IDENTIFICATION</scope>
</reference>
<sequence length="1093" mass="123870">MDKKNTDSSQTQQQHHQLQAKSKLMKKEINYSSVTCGAKIVQANPESQNPSFILYENKDQYMNNPCFAKKGFVVELCESVQIQLLELGNLEFFSSLPETFDIHISERFPTKDWVHLGTYHAREERVVQSFRIESGPTTYVKYIRIDIVSHYGNEHFCPLSILRVFGVSMDDDEEVEMRDDEVDHADIIDDNAADDNAKQQQQPNLFKKATDYTCLLNTSRYSHQLDENSSAINDNNNNSNHPLLIALTLGELNDTFQHKMLYCSWDFRCLDVIYKSAALLLWDDFCRYYISMVAFKPSSSSSSSTSSSSFLTCPMLIPASSSSSPSSSTKDEMINSLDDVNIVNDSNYAAAISSETITSNLAKTTIESNSHSYDIHHRHDDDDKNDNIADEDRKLPALESNDKIINSDDAVLSVADEVFKDDENLSSRLATDQITPTSHDKIECLHCGSHSENIKDDHQNVITAADDNVPSSSIGGGSVSDSNASLRDETVGVQQQHHDSNEHSKHSTQQRQTVDKDAVATHTTTTTTTTSTTATHKQQNQQQHQQQQQQQHEHSNADSTSDSPSSSSSQSSPPSLTSAKLEPLKDYELASDGSVDEITYHKLPSKGKESIFVKLRNRVKHLEDNLNLTNTYLEELSQSYKKQSEEMYTSLNKTISKLINTAKSAEDRDLKQQDRIQNLEIKFANQSILISVIQKQLQDTHSQVVERHLLMMFIEFTMFLLLLSYFYNYKCRNCRLQLQPLDNTECSINLQNHTDNAGTPSTMPNNLSSVDVDISSTSNNLNAQNNCILPNGPNRDRHHHRHHGWSSKKYVLTLAALEKFERFKLEMMEKEKEMKKKKKEELNKREALIKDGPNNLPLKTYAINKDFYKLVPECSTSASMSLCSKINHKRIKTLSTCENSVNGVNEYHVTSAVDDTDNDGDDDNSEYNSCLDDSCCGEIEGPTNYYPPSHHHQHHLCRRRHLPISSLCFSSTPKKLPGVLHGKDCDDNPNDISIGDIHHHVSKSSTVSSTGNSSVTDFSTEQFSTDKNHLENGCGGDELTNRRHNSSRSETRHVDNELLRRKRQCCFRRGFHWASCVRRHHVRHNQNMFQIHF</sequence>
<dbReference type="PANTHER" id="PTHR12953">
    <property type="entry name" value="MEMBRANE PROTEIN CH1 RELATED"/>
    <property type="match status" value="1"/>
</dbReference>
<feature type="compositionally biased region" description="Low complexity" evidence="6">
    <location>
        <begin position="558"/>
        <end position="578"/>
    </location>
</feature>
<dbReference type="PANTHER" id="PTHR12953:SF0">
    <property type="entry name" value="SUN DOMAIN-CONTAINING OSSIFICATION FACTOR"/>
    <property type="match status" value="1"/>
</dbReference>
<dbReference type="EMBL" id="KB097536">
    <property type="protein sequence ID" value="ESN95295.1"/>
    <property type="molecule type" value="Genomic_DNA"/>
</dbReference>
<feature type="coiled-coil region" evidence="5">
    <location>
        <begin position="648"/>
        <end position="682"/>
    </location>
</feature>
<feature type="coiled-coil region" evidence="5">
    <location>
        <begin position="820"/>
        <end position="851"/>
    </location>
</feature>
<dbReference type="STRING" id="6412.T1FV70"/>
<reference evidence="8 10" key="2">
    <citation type="journal article" date="2013" name="Nature">
        <title>Insights into bilaterian evolution from three spiralian genomes.</title>
        <authorList>
            <person name="Simakov O."/>
            <person name="Marletaz F."/>
            <person name="Cho S.J."/>
            <person name="Edsinger-Gonzales E."/>
            <person name="Havlak P."/>
            <person name="Hellsten U."/>
            <person name="Kuo D.H."/>
            <person name="Larsson T."/>
            <person name="Lv J."/>
            <person name="Arendt D."/>
            <person name="Savage R."/>
            <person name="Osoegawa K."/>
            <person name="de Jong P."/>
            <person name="Grimwood J."/>
            <person name="Chapman J.A."/>
            <person name="Shapiro H."/>
            <person name="Aerts A."/>
            <person name="Otillar R.P."/>
            <person name="Terry A.Y."/>
            <person name="Boore J.L."/>
            <person name="Grigoriev I.V."/>
            <person name="Lindberg D.R."/>
            <person name="Seaver E.C."/>
            <person name="Weisblat D.A."/>
            <person name="Putnam N.H."/>
            <person name="Rokhsar D.S."/>
        </authorList>
    </citation>
    <scope>NUCLEOTIDE SEQUENCE</scope>
</reference>
<dbReference type="KEGG" id="hro:HELRODRAFT_193623"/>
<evidence type="ECO:0000313" key="10">
    <source>
        <dbReference type="Proteomes" id="UP000015101"/>
    </source>
</evidence>
<proteinExistence type="predicted"/>
<dbReference type="Proteomes" id="UP000015101">
    <property type="component" value="Unassembled WGS sequence"/>
</dbReference>
<dbReference type="InterPro" id="IPR012919">
    <property type="entry name" value="SUN_dom"/>
</dbReference>
<dbReference type="CTD" id="20212716"/>
<protein>
    <recommendedName>
        <fullName evidence="7">SUN domain-containing protein</fullName>
    </recommendedName>
</protein>
<dbReference type="InParanoid" id="T1FV70"/>
<feature type="compositionally biased region" description="Low complexity" evidence="6">
    <location>
        <begin position="520"/>
        <end position="550"/>
    </location>
</feature>
<dbReference type="OrthoDB" id="266334at2759"/>
<dbReference type="EMBL" id="AMQM01006905">
    <property type="status" value="NOT_ANNOTATED_CDS"/>
    <property type="molecule type" value="Genomic_DNA"/>
</dbReference>
<gene>
    <name evidence="9" type="primary">20212716</name>
    <name evidence="8" type="ORF">HELRODRAFT_193623</name>
</gene>
<evidence type="ECO:0000256" key="6">
    <source>
        <dbReference type="SAM" id="MobiDB-lite"/>
    </source>
</evidence>
<dbReference type="InterPro" id="IPR045120">
    <property type="entry name" value="Suco/Slp1-like"/>
</dbReference>
<dbReference type="GO" id="GO:0016020">
    <property type="term" value="C:membrane"/>
    <property type="evidence" value="ECO:0000318"/>
    <property type="project" value="GO_Central"/>
</dbReference>
<evidence type="ECO:0000313" key="9">
    <source>
        <dbReference type="EnsemblMetazoa" id="HelroP193623"/>
    </source>
</evidence>
<dbReference type="GeneID" id="20212716"/>
<dbReference type="RefSeq" id="XP_009026693.1">
    <property type="nucleotide sequence ID" value="XM_009028445.1"/>
</dbReference>
<dbReference type="OMA" id="IHISERF"/>
<dbReference type="Pfam" id="PF07738">
    <property type="entry name" value="Sad1_UNC"/>
    <property type="match status" value="1"/>
</dbReference>
<evidence type="ECO:0000259" key="7">
    <source>
        <dbReference type="PROSITE" id="PS51469"/>
    </source>
</evidence>
<keyword evidence="5" id="KW-0175">Coiled coil</keyword>
<dbReference type="GO" id="GO:0012505">
    <property type="term" value="C:endomembrane system"/>
    <property type="evidence" value="ECO:0007669"/>
    <property type="project" value="UniProtKB-SubCell"/>
</dbReference>
<evidence type="ECO:0000256" key="1">
    <source>
        <dbReference type="ARBA" id="ARBA00004308"/>
    </source>
</evidence>
<reference evidence="10" key="1">
    <citation type="submission" date="2012-12" db="EMBL/GenBank/DDBJ databases">
        <authorList>
            <person name="Hellsten U."/>
            <person name="Grimwood J."/>
            <person name="Chapman J.A."/>
            <person name="Shapiro H."/>
            <person name="Aerts A."/>
            <person name="Otillar R.P."/>
            <person name="Terry A.Y."/>
            <person name="Boore J.L."/>
            <person name="Simakov O."/>
            <person name="Marletaz F."/>
            <person name="Cho S.-J."/>
            <person name="Edsinger-Gonzales E."/>
            <person name="Havlak P."/>
            <person name="Kuo D.-H."/>
            <person name="Larsson T."/>
            <person name="Lv J."/>
            <person name="Arendt D."/>
            <person name="Savage R."/>
            <person name="Osoegawa K."/>
            <person name="de Jong P."/>
            <person name="Lindberg D.R."/>
            <person name="Seaver E.C."/>
            <person name="Weisblat D.A."/>
            <person name="Putnam N.H."/>
            <person name="Grigoriev I.V."/>
            <person name="Rokhsar D.S."/>
        </authorList>
    </citation>
    <scope>NUCLEOTIDE SEQUENCE</scope>
</reference>
<feature type="region of interest" description="Disordered" evidence="6">
    <location>
        <begin position="1027"/>
        <end position="1055"/>
    </location>
</feature>